<keyword evidence="2" id="KW-0808">Transferase</keyword>
<dbReference type="AlphaFoldDB" id="A0A1G2FZD5"/>
<accession>A0A1G2FZD5</accession>
<evidence type="ECO:0000256" key="4">
    <source>
        <dbReference type="ARBA" id="ARBA00022989"/>
    </source>
</evidence>
<comment type="subcellular location">
    <subcellularLocation>
        <location evidence="1">Membrane</location>
        <topology evidence="1">Multi-pass membrane protein</topology>
    </subcellularLocation>
</comment>
<dbReference type="GO" id="GO:0044038">
    <property type="term" value="P:cell wall macromolecule biosynthetic process"/>
    <property type="evidence" value="ECO:0007669"/>
    <property type="project" value="TreeGrafter"/>
</dbReference>
<feature type="transmembrane region" description="Helical" evidence="6">
    <location>
        <begin position="337"/>
        <end position="355"/>
    </location>
</feature>
<keyword evidence="4 6" id="KW-1133">Transmembrane helix</keyword>
<dbReference type="Proteomes" id="UP000176700">
    <property type="component" value="Unassembled WGS sequence"/>
</dbReference>
<feature type="transmembrane region" description="Helical" evidence="6">
    <location>
        <begin position="146"/>
        <end position="165"/>
    </location>
</feature>
<gene>
    <name evidence="7" type="ORF">A2W41_02500</name>
</gene>
<evidence type="ECO:0000256" key="1">
    <source>
        <dbReference type="ARBA" id="ARBA00004141"/>
    </source>
</evidence>
<evidence type="ECO:0000256" key="2">
    <source>
        <dbReference type="ARBA" id="ARBA00022679"/>
    </source>
</evidence>
<evidence type="ECO:0000313" key="7">
    <source>
        <dbReference type="EMBL" id="OGZ42960.1"/>
    </source>
</evidence>
<reference evidence="7 8" key="1">
    <citation type="journal article" date="2016" name="Nat. Commun.">
        <title>Thousands of microbial genomes shed light on interconnected biogeochemical processes in an aquifer system.</title>
        <authorList>
            <person name="Anantharaman K."/>
            <person name="Brown C.T."/>
            <person name="Hug L.A."/>
            <person name="Sharon I."/>
            <person name="Castelle C.J."/>
            <person name="Probst A.J."/>
            <person name="Thomas B.C."/>
            <person name="Singh A."/>
            <person name="Wilkins M.J."/>
            <person name="Karaoz U."/>
            <person name="Brodie E.L."/>
            <person name="Williams K.H."/>
            <person name="Hubbard S.S."/>
            <person name="Banfield J.F."/>
        </authorList>
    </citation>
    <scope>NUCLEOTIDE SEQUENCE [LARGE SCALE GENOMIC DNA]</scope>
</reference>
<feature type="transmembrane region" description="Helical" evidence="6">
    <location>
        <begin position="283"/>
        <end position="304"/>
    </location>
</feature>
<evidence type="ECO:0000313" key="8">
    <source>
        <dbReference type="Proteomes" id="UP000176700"/>
    </source>
</evidence>
<dbReference type="InterPro" id="IPR000715">
    <property type="entry name" value="Glycosyl_transferase_4"/>
</dbReference>
<dbReference type="Pfam" id="PF00953">
    <property type="entry name" value="Glycos_transf_4"/>
    <property type="match status" value="1"/>
</dbReference>
<feature type="transmembrane region" description="Helical" evidence="6">
    <location>
        <begin position="6"/>
        <end position="31"/>
    </location>
</feature>
<protein>
    <recommendedName>
        <fullName evidence="9">Phospho-N-acetylmuramoyl-pentapeptide-transferase</fullName>
    </recommendedName>
</protein>
<proteinExistence type="predicted"/>
<dbReference type="GO" id="GO:0016780">
    <property type="term" value="F:phosphotransferase activity, for other substituted phosphate groups"/>
    <property type="evidence" value="ECO:0007669"/>
    <property type="project" value="InterPro"/>
</dbReference>
<feature type="transmembrane region" description="Helical" evidence="6">
    <location>
        <begin position="210"/>
        <end position="228"/>
    </location>
</feature>
<dbReference type="GO" id="GO:0005886">
    <property type="term" value="C:plasma membrane"/>
    <property type="evidence" value="ECO:0007669"/>
    <property type="project" value="TreeGrafter"/>
</dbReference>
<evidence type="ECO:0000256" key="6">
    <source>
        <dbReference type="SAM" id="Phobius"/>
    </source>
</evidence>
<dbReference type="PANTHER" id="PTHR22926">
    <property type="entry name" value="PHOSPHO-N-ACETYLMURAMOYL-PENTAPEPTIDE-TRANSFERASE"/>
    <property type="match status" value="1"/>
</dbReference>
<sequence length="356" mass="38847">MENGEVVLNVLKVFGLGIIAFFLGVSITPILTRLLHSYKAWPVVSRTKAITGETASVVAALRKDEPLEVPRLGGILIWGTVFMVTMGFWLLSEFIHLSLFTKLNFLSRNQTWLPLFTLVSASIVGLIDDVLHIMNSGGYVAGGLALRKRVFLVAVLGLIGALWFYSRLEQSSIIFPFLGEIELGIWYIVFFIFVMISTFSGGIIDGIGGLSGGVFAAIFSAYLGIAFFQNQIDLAAFLSVVVGAILAFLWFNIPPSKFYMGETGILGLTTTLTVVAFLTKAVIVLPIIALPLVLASGSAIIQIISKRYFGRKVFLAAPLHHHFEAKGWPQSQVTMRLWVLSTVFAIIGMVIAIIGK</sequence>
<feature type="transmembrane region" description="Helical" evidence="6">
    <location>
        <begin position="72"/>
        <end position="92"/>
    </location>
</feature>
<feature type="transmembrane region" description="Helical" evidence="6">
    <location>
        <begin position="234"/>
        <end position="251"/>
    </location>
</feature>
<name>A0A1G2FZD5_9BACT</name>
<feature type="transmembrane region" description="Helical" evidence="6">
    <location>
        <begin position="112"/>
        <end position="134"/>
    </location>
</feature>
<evidence type="ECO:0000256" key="5">
    <source>
        <dbReference type="ARBA" id="ARBA00023136"/>
    </source>
</evidence>
<dbReference type="EMBL" id="MHNI01000012">
    <property type="protein sequence ID" value="OGZ42960.1"/>
    <property type="molecule type" value="Genomic_DNA"/>
</dbReference>
<evidence type="ECO:0000256" key="3">
    <source>
        <dbReference type="ARBA" id="ARBA00022692"/>
    </source>
</evidence>
<feature type="transmembrane region" description="Helical" evidence="6">
    <location>
        <begin position="258"/>
        <end position="277"/>
    </location>
</feature>
<keyword evidence="3 6" id="KW-0812">Transmembrane</keyword>
<dbReference type="GO" id="GO:0071555">
    <property type="term" value="P:cell wall organization"/>
    <property type="evidence" value="ECO:0007669"/>
    <property type="project" value="TreeGrafter"/>
</dbReference>
<dbReference type="PANTHER" id="PTHR22926:SF5">
    <property type="entry name" value="PHOSPHO-N-ACETYLMURAMOYL-PENTAPEPTIDE-TRANSFERASE HOMOLOG"/>
    <property type="match status" value="1"/>
</dbReference>
<keyword evidence="5 6" id="KW-0472">Membrane</keyword>
<comment type="caution">
    <text evidence="7">The sequence shown here is derived from an EMBL/GenBank/DDBJ whole genome shotgun (WGS) entry which is preliminary data.</text>
</comment>
<evidence type="ECO:0008006" key="9">
    <source>
        <dbReference type="Google" id="ProtNLM"/>
    </source>
</evidence>
<organism evidence="7 8">
    <name type="scientific">Candidatus Ryanbacteria bacterium RIFCSPHIGHO2_01_45_13</name>
    <dbReference type="NCBI Taxonomy" id="1802112"/>
    <lineage>
        <taxon>Bacteria</taxon>
        <taxon>Candidatus Ryaniibacteriota</taxon>
    </lineage>
</organism>